<dbReference type="EMBL" id="JACOOX010000007">
    <property type="protein sequence ID" value="MBC5663659.1"/>
    <property type="molecule type" value="Genomic_DNA"/>
</dbReference>
<dbReference type="InterPro" id="IPR036525">
    <property type="entry name" value="Tubulin/FtsZ_GTPase_sf"/>
</dbReference>
<evidence type="ECO:0000256" key="1">
    <source>
        <dbReference type="SAM" id="Coils"/>
    </source>
</evidence>
<reference evidence="2 3" key="1">
    <citation type="submission" date="2020-08" db="EMBL/GenBank/DDBJ databases">
        <title>Genome public.</title>
        <authorList>
            <person name="Liu C."/>
            <person name="Sun Q."/>
        </authorList>
    </citation>
    <scope>NUCLEOTIDE SEQUENCE [LARGE SCALE GENOMIC DNA]</scope>
    <source>
        <strain evidence="2 3">NSJ-10</strain>
    </source>
</reference>
<evidence type="ECO:0008006" key="4">
    <source>
        <dbReference type="Google" id="ProtNLM"/>
    </source>
</evidence>
<evidence type="ECO:0000313" key="3">
    <source>
        <dbReference type="Proteomes" id="UP000615234"/>
    </source>
</evidence>
<gene>
    <name evidence="2" type="ORF">H8S09_12385</name>
</gene>
<comment type="caution">
    <text evidence="2">The sequence shown here is derived from an EMBL/GenBank/DDBJ whole genome shotgun (WGS) entry which is preliminary data.</text>
</comment>
<sequence>MAIINNLALSMGGGIISLKQQAKQAENTVSILIGLGGTGVDCIREIKTQVYSRIEPDGGEDATVARYRHIRFLGVDADNANVSQDANPEDKKTAETLSLSESEAFTLAGKGITLKVVKQARDVYTQYAWVSDKIEQSVMEGSGAGGVRQVGRFLLMTKADDFMTKLQNLISDAKIGLQSPEVVVHIFSGMGGGTGSGTFLDVCYMVREVIKNEPKAYVCGYFFMPDVNVAHVRSNNVKQYIPLNGYAAMQELDYCMNIEKNHGKFRQEYTGGKLIDWDRAPVNYCHLISALDNNGNVRQDAYNYAMKVTSEYVFEFLVKTVDSDNFGMKSHLSNAETICGQSEKNKKYGYFINYLSIGASSAVVPLKEINTYLATRLFDRFSEVGRDIPDESDVWNFTVGVFGEDKSDKDIQSRVYDALYANLQGDSKEAYKQWDGNASQMEKNGDQEMVYFYEGQTAEKEGILAKNRDRLLDANNRDSLISRVKKIMYTVITDINRGPVFGFNILNGANKFSIDNVISGLITTNTEKLNNLRKYTKGKEDMRNDAKNGWDHRKIYNKNDRCKTYVNKVYDIEQQRYLEKSYKYMDELLNSVRLKIRKISTEYYSVLSQIYKNLRETFKDNSSVLAKGIIVDEVKGFEKSLIDINDPNMQQALVGELRKVSPNIVFRQLIEALLDDKKSWESDAKIARTVTGFFVGEKKDNKEPGIFHDFADKTIENFLEIVYDTDDKDKIAEKIKNGWLSDLYSSAAPLFYKDNKVYTGEIATSCRMSVPIGALSLKKAADEYISEKDIKLAQTGTKDRIFFLTSGMAFPISAHMGISEVERQYYETPQIGKHYYEGLENADIEFSDWRNLPFLMPMYLVEKEKNRLYKIAEERCNRNLEIYSGIEKYNLIKEGDNNEVILLKVSDSYDEKISILKAEVENYIADKKLSATAMREKRDELLARVCGLKTDKSSEEYYVDTEYSFTVAGNTKTPIDFKRLLRDMVCYSPVTLLEAEKNIKKLENCDKLLAELEEKIKSVDATLSKLADKEKVIFFNALFTGVIKLGKSTGEFTPIDEDGIEDETICLSKMDDEFEYNDILPYQVYKTFMTLDSKTKNIMKEMSNKVINGSDEKVAEIVTELTKTFSNKNYNVWLLTANDNHTGDKEEIKEFLKETMRRFKTQCMKYDIEVEQ</sequence>
<keyword evidence="1" id="KW-0175">Coiled coil</keyword>
<dbReference type="Pfam" id="PF13809">
    <property type="entry name" value="Tubulin_2"/>
    <property type="match status" value="1"/>
</dbReference>
<name>A0A8I0AIF4_9FIRM</name>
<organism evidence="2 3">
    <name type="scientific">Coprococcus hominis</name>
    <name type="common">ex Liu et al. 2022</name>
    <dbReference type="NCBI Taxonomy" id="2763039"/>
    <lineage>
        <taxon>Bacteria</taxon>
        <taxon>Bacillati</taxon>
        <taxon>Bacillota</taxon>
        <taxon>Clostridia</taxon>
        <taxon>Lachnospirales</taxon>
        <taxon>Lachnospiraceae</taxon>
        <taxon>Coprococcus</taxon>
    </lineage>
</organism>
<accession>A0A8I0AIF4</accession>
<dbReference type="Gene3D" id="3.40.50.1440">
    <property type="entry name" value="Tubulin/FtsZ, GTPase domain"/>
    <property type="match status" value="1"/>
</dbReference>
<dbReference type="SUPFAM" id="SSF52490">
    <property type="entry name" value="Tubulin nucleotide-binding domain-like"/>
    <property type="match status" value="1"/>
</dbReference>
<dbReference type="Proteomes" id="UP000615234">
    <property type="component" value="Unassembled WGS sequence"/>
</dbReference>
<dbReference type="AlphaFoldDB" id="A0A8I0AIF4"/>
<keyword evidence="3" id="KW-1185">Reference proteome</keyword>
<proteinExistence type="predicted"/>
<dbReference type="RefSeq" id="WP_186847936.1">
    <property type="nucleotide sequence ID" value="NZ_JACOOX010000007.1"/>
</dbReference>
<evidence type="ECO:0000313" key="2">
    <source>
        <dbReference type="EMBL" id="MBC5663659.1"/>
    </source>
</evidence>
<feature type="coiled-coil region" evidence="1">
    <location>
        <begin position="995"/>
        <end position="1029"/>
    </location>
</feature>
<dbReference type="InterPro" id="IPR025904">
    <property type="entry name" value="Tubulin-like"/>
</dbReference>
<protein>
    <recommendedName>
        <fullName evidence="4">Tubulin like</fullName>
    </recommendedName>
</protein>